<evidence type="ECO:0000259" key="3">
    <source>
        <dbReference type="Pfam" id="PF01343"/>
    </source>
</evidence>
<evidence type="ECO:0000256" key="2">
    <source>
        <dbReference type="SAM" id="MobiDB-lite"/>
    </source>
</evidence>
<feature type="region of interest" description="Disordered" evidence="2">
    <location>
        <begin position="341"/>
        <end position="399"/>
    </location>
</feature>
<name>A0A2Z6AYY3_9BACT</name>
<evidence type="ECO:0000313" key="5">
    <source>
        <dbReference type="Proteomes" id="UP000269883"/>
    </source>
</evidence>
<protein>
    <submittedName>
        <fullName evidence="4">Minor capsid protein C, degenerate</fullName>
    </submittedName>
</protein>
<dbReference type="KEGG" id="dfl:DFE_1736"/>
<dbReference type="EMBL" id="AP017378">
    <property type="protein sequence ID" value="BBD08462.1"/>
    <property type="molecule type" value="Genomic_DNA"/>
</dbReference>
<dbReference type="Gene3D" id="3.90.226.10">
    <property type="entry name" value="2-enoyl-CoA Hydratase, Chain A, domain 1"/>
    <property type="match status" value="1"/>
</dbReference>
<dbReference type="InterPro" id="IPR033855">
    <property type="entry name" value="Protein_C"/>
</dbReference>
<dbReference type="GO" id="GO:0008233">
    <property type="term" value="F:peptidase activity"/>
    <property type="evidence" value="ECO:0007669"/>
    <property type="project" value="InterPro"/>
</dbReference>
<feature type="compositionally biased region" description="Basic and acidic residues" evidence="2">
    <location>
        <begin position="382"/>
        <end position="399"/>
    </location>
</feature>
<dbReference type="Pfam" id="PF01343">
    <property type="entry name" value="Peptidase_S49"/>
    <property type="match status" value="1"/>
</dbReference>
<dbReference type="SUPFAM" id="SSF52096">
    <property type="entry name" value="ClpP/crotonase"/>
    <property type="match status" value="1"/>
</dbReference>
<dbReference type="InterPro" id="IPR002142">
    <property type="entry name" value="Peptidase_S49"/>
</dbReference>
<sequence length="399" mass="43115">MFELLGQRLWAVAPSAVERIYLETRHPSAGAGLFGRQSEQARASYDVISGVAVINIQGVLSKRGGWWAQGYEQIREDIQAALADSSVRSLLLNVDSPGGGADGVKVLADWIYSVRDEKPMCAYADGTMMSAAYWIGAATGKIYAPKTAEVGSVGVVMQHLDWSKYNDQLGVNVTYVHAGKWKVVGNPDNPLSEEDQACLQEQCTTLYSLFTEDVAQGMGLDASGVDQWADGKTFFAEKALELGLVSGIVAGREELIERLTQESSPMTRKELEAQHPELLAQIETEAKDGAQEQGRKQAMAEAATLIRTVAGDEAADRFQALADAGVSSVQLEALAPLLAASAQKPEDEGGDESESRKQILQALHDSGPSPVHATRQPQPETPDMKRAASAERMKKLERR</sequence>
<comment type="similarity">
    <text evidence="1">Belongs to the peptidase S49 family.</text>
</comment>
<evidence type="ECO:0000256" key="1">
    <source>
        <dbReference type="ARBA" id="ARBA00008683"/>
    </source>
</evidence>
<proteinExistence type="inferred from homology"/>
<accession>A0A2Z6AYY3</accession>
<dbReference type="PANTHER" id="PTHR42987">
    <property type="entry name" value="PEPTIDASE S49"/>
    <property type="match status" value="1"/>
</dbReference>
<dbReference type="PANTHER" id="PTHR42987:SF4">
    <property type="entry name" value="PROTEASE SOHB-RELATED"/>
    <property type="match status" value="1"/>
</dbReference>
<dbReference type="RefSeq" id="WP_126378578.1">
    <property type="nucleotide sequence ID" value="NZ_AP017378.1"/>
</dbReference>
<dbReference type="AlphaFoldDB" id="A0A2Z6AYY3"/>
<dbReference type="CDD" id="cd07022">
    <property type="entry name" value="S49_Sppa_36K_type"/>
    <property type="match status" value="1"/>
</dbReference>
<keyword evidence="5" id="KW-1185">Reference proteome</keyword>
<organism evidence="4 5">
    <name type="scientific">Desulfovibrio ferrophilus</name>
    <dbReference type="NCBI Taxonomy" id="241368"/>
    <lineage>
        <taxon>Bacteria</taxon>
        <taxon>Pseudomonadati</taxon>
        <taxon>Thermodesulfobacteriota</taxon>
        <taxon>Desulfovibrionia</taxon>
        <taxon>Desulfovibrionales</taxon>
        <taxon>Desulfovibrionaceae</taxon>
        <taxon>Desulfovibrio</taxon>
    </lineage>
</organism>
<feature type="domain" description="Peptidase S49" evidence="3">
    <location>
        <begin position="115"/>
        <end position="261"/>
    </location>
</feature>
<evidence type="ECO:0000313" key="4">
    <source>
        <dbReference type="EMBL" id="BBD08462.1"/>
    </source>
</evidence>
<dbReference type="GO" id="GO:0006508">
    <property type="term" value="P:proteolysis"/>
    <property type="evidence" value="ECO:0007669"/>
    <property type="project" value="InterPro"/>
</dbReference>
<reference evidence="4 5" key="1">
    <citation type="journal article" date="2018" name="Sci. Adv.">
        <title>Multi-heme cytochromes provide a pathway for survival in energy-limited environments.</title>
        <authorList>
            <person name="Deng X."/>
            <person name="Dohmae N."/>
            <person name="Nealson K.H."/>
            <person name="Hashimoto K."/>
            <person name="Okamoto A."/>
        </authorList>
    </citation>
    <scope>NUCLEOTIDE SEQUENCE [LARGE SCALE GENOMIC DNA]</scope>
    <source>
        <strain evidence="4 5">IS5</strain>
    </source>
</reference>
<dbReference type="InterPro" id="IPR029045">
    <property type="entry name" value="ClpP/crotonase-like_dom_sf"/>
</dbReference>
<dbReference type="OrthoDB" id="282590at2"/>
<dbReference type="Proteomes" id="UP000269883">
    <property type="component" value="Chromosome"/>
</dbReference>
<gene>
    <name evidence="4" type="ORF">DFE_1736</name>
</gene>